<dbReference type="EMBL" id="CP042430">
    <property type="protein sequence ID" value="QEC46928.1"/>
    <property type="molecule type" value="Genomic_DNA"/>
</dbReference>
<reference evidence="6 7" key="1">
    <citation type="journal article" date="2018" name="J. Microbiol.">
        <title>Baekduia soli gen. nov., sp. nov., a novel bacterium isolated from the soil of Baekdu Mountain and proposal of a novel family name, Baekduiaceae fam. nov.</title>
        <authorList>
            <person name="An D.S."/>
            <person name="Siddiqi M.Z."/>
            <person name="Kim K.H."/>
            <person name="Yu H.S."/>
            <person name="Im W.T."/>
        </authorList>
    </citation>
    <scope>NUCLEOTIDE SEQUENCE [LARGE SCALE GENOMIC DNA]</scope>
    <source>
        <strain evidence="6 7">BR7-21</strain>
    </source>
</reference>
<keyword evidence="7" id="KW-1185">Reference proteome</keyword>
<evidence type="ECO:0000256" key="4">
    <source>
        <dbReference type="ARBA" id="ARBA00022840"/>
    </source>
</evidence>
<evidence type="ECO:0000256" key="3">
    <source>
        <dbReference type="ARBA" id="ARBA00022741"/>
    </source>
</evidence>
<dbReference type="PROSITE" id="PS50893">
    <property type="entry name" value="ABC_TRANSPORTER_2"/>
    <property type="match status" value="1"/>
</dbReference>
<evidence type="ECO:0000256" key="2">
    <source>
        <dbReference type="ARBA" id="ARBA00022448"/>
    </source>
</evidence>
<dbReference type="Pfam" id="PF00005">
    <property type="entry name" value="ABC_tran"/>
    <property type="match status" value="1"/>
</dbReference>
<sequence>MEITGLELTSVTKRFGDIVALDAVSLGVPAGRVLGFLGPNGAGKTTAMRTVFGLVVPDAGEVRWGGRPVGPSERLRFGYMPEERGLYPRMALLDQLVYLGRIHGLGAAAARGSAARWIERLSLGDRAGARIEELSHGNQQRAQLAVALLHEPALLVLDEPFAGLDPLAVRTLAEVLRGEADRGAAVLFSSHQLDLVEDVCEDVAIIDEGRLVVAGHIDALRQASTRRRIEVRLEGAAPGWRPEVPGVELVEEQDGRLRIVARGDVDPARVLDAAQRAGRVAAFSYGPPSLAELFMEMVGR</sequence>
<keyword evidence="3" id="KW-0547">Nucleotide-binding</keyword>
<evidence type="ECO:0000256" key="1">
    <source>
        <dbReference type="ARBA" id="ARBA00005417"/>
    </source>
</evidence>
<name>A0A5B8U1T8_9ACTN</name>
<keyword evidence="4 6" id="KW-0067">ATP-binding</keyword>
<dbReference type="InterPro" id="IPR003593">
    <property type="entry name" value="AAA+_ATPase"/>
</dbReference>
<feature type="domain" description="ABC transporter" evidence="5">
    <location>
        <begin position="6"/>
        <end position="233"/>
    </location>
</feature>
<dbReference type="RefSeq" id="WP_146916711.1">
    <property type="nucleotide sequence ID" value="NZ_CP042430.1"/>
</dbReference>
<dbReference type="OrthoDB" id="9804819at2"/>
<dbReference type="InterPro" id="IPR027417">
    <property type="entry name" value="P-loop_NTPase"/>
</dbReference>
<evidence type="ECO:0000313" key="7">
    <source>
        <dbReference type="Proteomes" id="UP000321805"/>
    </source>
</evidence>
<comment type="similarity">
    <text evidence="1">Belongs to the ABC transporter superfamily.</text>
</comment>
<dbReference type="Gene3D" id="3.40.50.300">
    <property type="entry name" value="P-loop containing nucleotide triphosphate hydrolases"/>
    <property type="match status" value="1"/>
</dbReference>
<dbReference type="SMART" id="SM00382">
    <property type="entry name" value="AAA"/>
    <property type="match status" value="1"/>
</dbReference>
<dbReference type="InterPro" id="IPR025302">
    <property type="entry name" value="DrrA1/2-like_C"/>
</dbReference>
<protein>
    <submittedName>
        <fullName evidence="6">ATP-binding cassette domain-containing protein</fullName>
    </submittedName>
</protein>
<dbReference type="SUPFAM" id="SSF52540">
    <property type="entry name" value="P-loop containing nucleoside triphosphate hydrolases"/>
    <property type="match status" value="1"/>
</dbReference>
<evidence type="ECO:0000313" key="6">
    <source>
        <dbReference type="EMBL" id="QEC46928.1"/>
    </source>
</evidence>
<organism evidence="6 7">
    <name type="scientific">Baekduia soli</name>
    <dbReference type="NCBI Taxonomy" id="496014"/>
    <lineage>
        <taxon>Bacteria</taxon>
        <taxon>Bacillati</taxon>
        <taxon>Actinomycetota</taxon>
        <taxon>Thermoleophilia</taxon>
        <taxon>Solirubrobacterales</taxon>
        <taxon>Baekduiaceae</taxon>
        <taxon>Baekduia</taxon>
    </lineage>
</organism>
<keyword evidence="2" id="KW-0813">Transport</keyword>
<dbReference type="PANTHER" id="PTHR43335">
    <property type="entry name" value="ABC TRANSPORTER, ATP-BINDING PROTEIN"/>
    <property type="match status" value="1"/>
</dbReference>
<dbReference type="InterPro" id="IPR017871">
    <property type="entry name" value="ABC_transporter-like_CS"/>
</dbReference>
<accession>A0A5B8U1T8</accession>
<dbReference type="PANTHER" id="PTHR43335:SF11">
    <property type="entry name" value="ABC TRANSPORTER RELATED"/>
    <property type="match status" value="1"/>
</dbReference>
<dbReference type="KEGG" id="bsol:FSW04_04535"/>
<dbReference type="PROSITE" id="PS00211">
    <property type="entry name" value="ABC_TRANSPORTER_1"/>
    <property type="match status" value="1"/>
</dbReference>
<dbReference type="InterPro" id="IPR003439">
    <property type="entry name" value="ABC_transporter-like_ATP-bd"/>
</dbReference>
<dbReference type="GO" id="GO:0005524">
    <property type="term" value="F:ATP binding"/>
    <property type="evidence" value="ECO:0007669"/>
    <property type="project" value="UniProtKB-KW"/>
</dbReference>
<evidence type="ECO:0000259" key="5">
    <source>
        <dbReference type="PROSITE" id="PS50893"/>
    </source>
</evidence>
<dbReference type="GO" id="GO:0016887">
    <property type="term" value="F:ATP hydrolysis activity"/>
    <property type="evidence" value="ECO:0007669"/>
    <property type="project" value="InterPro"/>
</dbReference>
<dbReference type="Proteomes" id="UP000321805">
    <property type="component" value="Chromosome"/>
</dbReference>
<gene>
    <name evidence="6" type="ORF">FSW04_04535</name>
</gene>
<proteinExistence type="inferred from homology"/>
<dbReference type="Pfam" id="PF13732">
    <property type="entry name" value="DrrA1-3_C"/>
    <property type="match status" value="1"/>
</dbReference>
<dbReference type="AlphaFoldDB" id="A0A5B8U1T8"/>